<evidence type="ECO:0000313" key="3">
    <source>
        <dbReference type="Proteomes" id="UP000076923"/>
    </source>
</evidence>
<keyword evidence="3" id="KW-1185">Reference proteome</keyword>
<dbReference type="STRING" id="1333662.LPB303_13485"/>
<dbReference type="Proteomes" id="UP000076923">
    <property type="component" value="Unassembled WGS sequence"/>
</dbReference>
<evidence type="ECO:0000313" key="2">
    <source>
        <dbReference type="EMBL" id="OAD43467.1"/>
    </source>
</evidence>
<feature type="coiled-coil region" evidence="1">
    <location>
        <begin position="64"/>
        <end position="150"/>
    </location>
</feature>
<gene>
    <name evidence="2" type="ORF">LPB303_13485</name>
</gene>
<evidence type="ECO:0000256" key="1">
    <source>
        <dbReference type="SAM" id="Coils"/>
    </source>
</evidence>
<dbReference type="EMBL" id="LVWE01000055">
    <property type="protein sequence ID" value="OAD43467.1"/>
    <property type="molecule type" value="Genomic_DNA"/>
</dbReference>
<keyword evidence="1" id="KW-0175">Coiled coil</keyword>
<comment type="caution">
    <text evidence="2">The sequence shown here is derived from an EMBL/GenBank/DDBJ whole genome shotgun (WGS) entry which is preliminary data.</text>
</comment>
<organism evidence="2 3">
    <name type="scientific">Polaribacter atrinae</name>
    <dbReference type="NCBI Taxonomy" id="1333662"/>
    <lineage>
        <taxon>Bacteria</taxon>
        <taxon>Pseudomonadati</taxon>
        <taxon>Bacteroidota</taxon>
        <taxon>Flavobacteriia</taxon>
        <taxon>Flavobacteriales</taxon>
        <taxon>Flavobacteriaceae</taxon>
    </lineage>
</organism>
<dbReference type="RefSeq" id="WP_068451172.1">
    <property type="nucleotide sequence ID" value="NZ_CP150660.1"/>
</dbReference>
<dbReference type="AlphaFoldDB" id="A0A176T6K9"/>
<accession>A0A176T6K9</accession>
<reference evidence="2 3" key="1">
    <citation type="submission" date="2016-02" db="EMBL/GenBank/DDBJ databases">
        <title>Draft genome sequence of Polaribacter atrinae KACC17473.</title>
        <authorList>
            <person name="Shin S.-K."/>
            <person name="Yi H."/>
        </authorList>
    </citation>
    <scope>NUCLEOTIDE SEQUENCE [LARGE SCALE GENOMIC DNA]</scope>
    <source>
        <strain evidence="2 3">KACC 17473</strain>
    </source>
</reference>
<proteinExistence type="predicted"/>
<name>A0A176T6K9_9FLAO</name>
<sequence>MKKIQFLFTIIFIFLVTISYAQDVVYKDKTYTIKKKSIYLDKVDVTQTLKPEMVNEIFAIHTINEEKIKAAKKAEKEKKAAEKKVKKAEKALKSKVKAQKKLSKANDKLKSGIKKYNKLKKNGDLSPNDNKKWLSKIEKLKKNVTKAEKNFKKS</sequence>
<protein>
    <submittedName>
        <fullName evidence="2">Uncharacterized protein</fullName>
    </submittedName>
</protein>